<dbReference type="EMBL" id="LWGR01000019">
    <property type="protein sequence ID" value="KZM69716.1"/>
    <property type="molecule type" value="Genomic_DNA"/>
</dbReference>
<comment type="similarity">
    <text evidence="1">Belongs to the UPF0045 family.</text>
</comment>
<dbReference type="InterPro" id="IPR002767">
    <property type="entry name" value="Thiamine_BP"/>
</dbReference>
<dbReference type="Proteomes" id="UP000076512">
    <property type="component" value="Unassembled WGS sequence"/>
</dbReference>
<proteinExistence type="inferred from homology"/>
<dbReference type="AlphaFoldDB" id="A0A164ISS9"/>
<reference evidence="3 4" key="1">
    <citation type="submission" date="2016-04" db="EMBL/GenBank/DDBJ databases">
        <authorList>
            <person name="Evans L.H."/>
            <person name="Alamgir A."/>
            <person name="Owens N."/>
            <person name="Weber N.D."/>
            <person name="Virtaneva K."/>
            <person name="Barbian K."/>
            <person name="Babar A."/>
            <person name="Rosenke K."/>
        </authorList>
    </citation>
    <scope>NUCLEOTIDE SEQUENCE [LARGE SCALE GENOMIC DNA]</scope>
    <source>
        <strain evidence="3 4">IFM 0406</strain>
    </source>
</reference>
<dbReference type="Pfam" id="PF01910">
    <property type="entry name" value="Thiamine_BP"/>
    <property type="match status" value="1"/>
</dbReference>
<dbReference type="PANTHER" id="PTHR33777:SF1">
    <property type="entry name" value="UPF0045 PROTEIN ECM15"/>
    <property type="match status" value="1"/>
</dbReference>
<dbReference type="NCBIfam" id="TIGR00106">
    <property type="entry name" value="MTH1187 family thiamine-binding protein"/>
    <property type="match status" value="1"/>
</dbReference>
<evidence type="ECO:0000259" key="2">
    <source>
        <dbReference type="Pfam" id="PF01910"/>
    </source>
</evidence>
<dbReference type="SUPFAM" id="SSF89957">
    <property type="entry name" value="MTH1187/YkoF-like"/>
    <property type="match status" value="1"/>
</dbReference>
<gene>
    <name evidence="3" type="ORF">AWN90_07710</name>
</gene>
<organism evidence="3 4">
    <name type="scientific">Nocardia terpenica</name>
    <dbReference type="NCBI Taxonomy" id="455432"/>
    <lineage>
        <taxon>Bacteria</taxon>
        <taxon>Bacillati</taxon>
        <taxon>Actinomycetota</taxon>
        <taxon>Actinomycetes</taxon>
        <taxon>Mycobacteriales</taxon>
        <taxon>Nocardiaceae</taxon>
        <taxon>Nocardia</taxon>
    </lineage>
</organism>
<evidence type="ECO:0000313" key="4">
    <source>
        <dbReference type="Proteomes" id="UP000076512"/>
    </source>
</evidence>
<keyword evidence="4" id="KW-1185">Reference proteome</keyword>
<dbReference type="OrthoDB" id="9793516at2"/>
<dbReference type="InterPro" id="IPR051614">
    <property type="entry name" value="UPF0045_domain"/>
</dbReference>
<sequence length="98" mass="10700">MLAAFSITPVGVGEDVGREVAEAVRVIRESGLPNRTAASFTEIEGEWDEVFDVIKKATDAVMAVSTRCSIVIKADIRPSRTNTLTTKVESVERYLAQE</sequence>
<dbReference type="Gene3D" id="3.30.70.930">
    <property type="match status" value="1"/>
</dbReference>
<dbReference type="PANTHER" id="PTHR33777">
    <property type="entry name" value="UPF0045 PROTEIN ECM15"/>
    <property type="match status" value="1"/>
</dbReference>
<dbReference type="RefSeq" id="WP_067584642.1">
    <property type="nucleotide sequence ID" value="NZ_JABMCZ010000002.1"/>
</dbReference>
<evidence type="ECO:0000256" key="1">
    <source>
        <dbReference type="ARBA" id="ARBA00010272"/>
    </source>
</evidence>
<comment type="caution">
    <text evidence="3">The sequence shown here is derived from an EMBL/GenBank/DDBJ whole genome shotgun (WGS) entry which is preliminary data.</text>
</comment>
<name>A0A164ISS9_9NOCA</name>
<dbReference type="InterPro" id="IPR029756">
    <property type="entry name" value="MTH1187/YkoF-like"/>
</dbReference>
<accession>A0A164ISS9</accession>
<feature type="domain" description="Thiamine-binding protein" evidence="2">
    <location>
        <begin position="3"/>
        <end position="92"/>
    </location>
</feature>
<evidence type="ECO:0000313" key="3">
    <source>
        <dbReference type="EMBL" id="KZM69716.1"/>
    </source>
</evidence>
<protein>
    <recommendedName>
        <fullName evidence="2">Thiamine-binding protein domain-containing protein</fullName>
    </recommendedName>
</protein>
<dbReference type="GO" id="GO:0005829">
    <property type="term" value="C:cytosol"/>
    <property type="evidence" value="ECO:0007669"/>
    <property type="project" value="TreeGrafter"/>
</dbReference>